<comment type="similarity">
    <text evidence="1">Belongs to the WXG100 family.</text>
</comment>
<dbReference type="InterPro" id="IPR010310">
    <property type="entry name" value="T7SS_ESAT-6-like"/>
</dbReference>
<dbReference type="InterPro" id="IPR036689">
    <property type="entry name" value="ESAT-6-like_sf"/>
</dbReference>
<evidence type="ECO:0000313" key="3">
    <source>
        <dbReference type="Proteomes" id="UP000292564"/>
    </source>
</evidence>
<dbReference type="Gene3D" id="1.10.287.1060">
    <property type="entry name" value="ESAT-6-like"/>
    <property type="match status" value="1"/>
</dbReference>
<evidence type="ECO:0000313" key="2">
    <source>
        <dbReference type="EMBL" id="RZU53494.1"/>
    </source>
</evidence>
<dbReference type="SUPFAM" id="SSF140453">
    <property type="entry name" value="EsxAB dimer-like"/>
    <property type="match status" value="1"/>
</dbReference>
<dbReference type="Pfam" id="PF06013">
    <property type="entry name" value="WXG100"/>
    <property type="match status" value="1"/>
</dbReference>
<dbReference type="NCBIfam" id="TIGR03930">
    <property type="entry name" value="WXG100_ESAT6"/>
    <property type="match status" value="1"/>
</dbReference>
<keyword evidence="3" id="KW-1185">Reference proteome</keyword>
<proteinExistence type="inferred from homology"/>
<organism evidence="2 3">
    <name type="scientific">Krasilnikovia cinnamomea</name>
    <dbReference type="NCBI Taxonomy" id="349313"/>
    <lineage>
        <taxon>Bacteria</taxon>
        <taxon>Bacillati</taxon>
        <taxon>Actinomycetota</taxon>
        <taxon>Actinomycetes</taxon>
        <taxon>Micromonosporales</taxon>
        <taxon>Micromonosporaceae</taxon>
        <taxon>Krasilnikovia</taxon>
    </lineage>
</organism>
<name>A0A4Q7ZRN1_9ACTN</name>
<sequence length="106" mass="11115">MASNVVSTTEPGMQAAANLFGDTVSTFNGYLSTINGDMATLQASWVGTASNSFNQAMDTWERAFTTVINELIGMMDSMGVNTKTYSAAEETATNMAQPFAAALPGV</sequence>
<dbReference type="RefSeq" id="WP_130511978.1">
    <property type="nucleotide sequence ID" value="NZ_SHKY01000001.1"/>
</dbReference>
<reference evidence="2 3" key="1">
    <citation type="submission" date="2019-02" db="EMBL/GenBank/DDBJ databases">
        <title>Sequencing the genomes of 1000 actinobacteria strains.</title>
        <authorList>
            <person name="Klenk H.-P."/>
        </authorList>
    </citation>
    <scope>NUCLEOTIDE SEQUENCE [LARGE SCALE GENOMIC DNA]</scope>
    <source>
        <strain evidence="2 3">DSM 45162</strain>
    </source>
</reference>
<dbReference type="Proteomes" id="UP000292564">
    <property type="component" value="Unassembled WGS sequence"/>
</dbReference>
<protein>
    <recommendedName>
        <fullName evidence="1">ESAT-6-like protein</fullName>
    </recommendedName>
</protein>
<accession>A0A4Q7ZRN1</accession>
<dbReference type="AlphaFoldDB" id="A0A4Q7ZRN1"/>
<evidence type="ECO:0000256" key="1">
    <source>
        <dbReference type="RuleBase" id="RU362001"/>
    </source>
</evidence>
<dbReference type="OrthoDB" id="4554345at2"/>
<gene>
    <name evidence="2" type="ORF">EV385_5423</name>
</gene>
<comment type="caution">
    <text evidence="2">The sequence shown here is derived from an EMBL/GenBank/DDBJ whole genome shotgun (WGS) entry which is preliminary data.</text>
</comment>
<dbReference type="EMBL" id="SHKY01000001">
    <property type="protein sequence ID" value="RZU53494.1"/>
    <property type="molecule type" value="Genomic_DNA"/>
</dbReference>